<evidence type="ECO:0000259" key="1">
    <source>
        <dbReference type="Pfam" id="PF21821"/>
    </source>
</evidence>
<accession>A0A8S5M3S8</accession>
<reference evidence="2" key="1">
    <citation type="journal article" date="2021" name="Proc. Natl. Acad. Sci. U.S.A.">
        <title>A Catalog of Tens of Thousands of Viruses from Human Metagenomes Reveals Hidden Associations with Chronic Diseases.</title>
        <authorList>
            <person name="Tisza M.J."/>
            <person name="Buck C.B."/>
        </authorList>
    </citation>
    <scope>NUCLEOTIDE SEQUENCE</scope>
    <source>
        <strain evidence="2">Ct9iM43</strain>
    </source>
</reference>
<dbReference type="InterPro" id="IPR048494">
    <property type="entry name" value="Dit-like_N"/>
</dbReference>
<evidence type="ECO:0000313" key="2">
    <source>
        <dbReference type="EMBL" id="DAD76898.1"/>
    </source>
</evidence>
<dbReference type="Pfam" id="PF21821">
    <property type="entry name" value="Dit_like"/>
    <property type="match status" value="1"/>
</dbReference>
<name>A0A8S5M3S8_9CAUD</name>
<feature type="domain" description="Dit-like phage tail protein N-terminal" evidence="1">
    <location>
        <begin position="48"/>
        <end position="154"/>
    </location>
</feature>
<sequence length="202" mass="23774">MLKEFLNKLFKNMDLSKISKMYEKYGKLYDRYFKAKPNALLGDIPLFVISTNFSQENEVTGYKSYLKDDFNENMFVNPYTIQVECLIFGRHWKSELEKMIQFSKERKYTALMYEKLDNKIYAPLALTNFSYTEDWQAYTGIKVSLTLKQVNLLEFTKDENGVITTNVYNPNATVQNRELNPISLNEVLHDKYNNDTRTQGVV</sequence>
<proteinExistence type="predicted"/>
<dbReference type="EMBL" id="BK014812">
    <property type="protein sequence ID" value="DAD76898.1"/>
    <property type="molecule type" value="Genomic_DNA"/>
</dbReference>
<organism evidence="2">
    <name type="scientific">Siphoviridae sp. ct9iM43</name>
    <dbReference type="NCBI Taxonomy" id="2826177"/>
    <lineage>
        <taxon>Viruses</taxon>
        <taxon>Duplodnaviria</taxon>
        <taxon>Heunggongvirae</taxon>
        <taxon>Uroviricota</taxon>
        <taxon>Caudoviricetes</taxon>
    </lineage>
</organism>
<protein>
    <recommendedName>
        <fullName evidence="1">Dit-like phage tail protein N-terminal domain-containing protein</fullName>
    </recommendedName>
</protein>